<dbReference type="Pfam" id="PF08021">
    <property type="entry name" value="FAD_binding_9"/>
    <property type="match status" value="1"/>
</dbReference>
<dbReference type="InterPro" id="IPR039261">
    <property type="entry name" value="FNR_nucleotide-bd"/>
</dbReference>
<dbReference type="InterPro" id="IPR017871">
    <property type="entry name" value="ABC_transporter-like_CS"/>
</dbReference>
<dbReference type="Pfam" id="PF04954">
    <property type="entry name" value="SIP"/>
    <property type="match status" value="1"/>
</dbReference>
<dbReference type="Proteomes" id="UP001595696">
    <property type="component" value="Unassembled WGS sequence"/>
</dbReference>
<dbReference type="InterPro" id="IPR011527">
    <property type="entry name" value="ABC1_TM_dom"/>
</dbReference>
<name>A0ABV8DQF4_9NOCA</name>
<evidence type="ECO:0000256" key="1">
    <source>
        <dbReference type="ARBA" id="ARBA00001974"/>
    </source>
</evidence>
<keyword evidence="9 13" id="KW-0472">Membrane</keyword>
<dbReference type="Gene3D" id="2.40.30.10">
    <property type="entry name" value="Translation factors"/>
    <property type="match status" value="1"/>
</dbReference>
<feature type="domain" description="ABC transmembrane type-1" evidence="15">
    <location>
        <begin position="341"/>
        <end position="623"/>
    </location>
</feature>
<feature type="compositionally biased region" description="Basic and acidic residues" evidence="12">
    <location>
        <begin position="247"/>
        <end position="256"/>
    </location>
</feature>
<dbReference type="CDD" id="cd06193">
    <property type="entry name" value="siderophore_interacting"/>
    <property type="match status" value="1"/>
</dbReference>
<comment type="cofactor">
    <cofactor evidence="1">
        <name>FAD</name>
        <dbReference type="ChEBI" id="CHEBI:57692"/>
    </cofactor>
</comment>
<evidence type="ECO:0000259" key="16">
    <source>
        <dbReference type="PROSITE" id="PS51384"/>
    </source>
</evidence>
<dbReference type="InterPro" id="IPR007037">
    <property type="entry name" value="SIP_rossman_dom"/>
</dbReference>
<dbReference type="Gene3D" id="3.40.50.300">
    <property type="entry name" value="P-loop containing nucleotide triphosphate hydrolases"/>
    <property type="match status" value="1"/>
</dbReference>
<feature type="region of interest" description="Disordered" evidence="12">
    <location>
        <begin position="247"/>
        <end position="272"/>
    </location>
</feature>
<evidence type="ECO:0000256" key="11">
    <source>
        <dbReference type="ARBA" id="ARBA00023488"/>
    </source>
</evidence>
<dbReference type="InterPro" id="IPR003593">
    <property type="entry name" value="AAA+_ATPase"/>
</dbReference>
<keyword evidence="18" id="KW-1185">Reference proteome</keyword>
<feature type="compositionally biased region" description="Low complexity" evidence="12">
    <location>
        <begin position="257"/>
        <end position="272"/>
    </location>
</feature>
<gene>
    <name evidence="17" type="ORF">ACFO0B_07680</name>
</gene>
<comment type="subunit">
    <text evidence="10">Forms a heterodimer with IrtB.</text>
</comment>
<dbReference type="SUPFAM" id="SSF52540">
    <property type="entry name" value="P-loop containing nucleoside triphosphate hydrolases"/>
    <property type="match status" value="1"/>
</dbReference>
<reference evidence="18" key="1">
    <citation type="journal article" date="2019" name="Int. J. Syst. Evol. Microbiol.">
        <title>The Global Catalogue of Microorganisms (GCM) 10K type strain sequencing project: providing services to taxonomists for standard genome sequencing and annotation.</title>
        <authorList>
            <consortium name="The Broad Institute Genomics Platform"/>
            <consortium name="The Broad Institute Genome Sequencing Center for Infectious Disease"/>
            <person name="Wu L."/>
            <person name="Ma J."/>
        </authorList>
    </citation>
    <scope>NUCLEOTIDE SEQUENCE [LARGE SCALE GENOMIC DNA]</scope>
    <source>
        <strain evidence="18">CGMCC 4.7330</strain>
    </source>
</reference>
<dbReference type="PANTHER" id="PTHR24221">
    <property type="entry name" value="ATP-BINDING CASSETTE SUB-FAMILY B"/>
    <property type="match status" value="1"/>
</dbReference>
<evidence type="ECO:0000256" key="7">
    <source>
        <dbReference type="ARBA" id="ARBA00022840"/>
    </source>
</evidence>
<evidence type="ECO:0000256" key="3">
    <source>
        <dbReference type="ARBA" id="ARBA00022630"/>
    </source>
</evidence>
<keyword evidence="8 13" id="KW-1133">Transmembrane helix</keyword>
<keyword evidence="4 13" id="KW-0812">Transmembrane</keyword>
<evidence type="ECO:0000256" key="13">
    <source>
        <dbReference type="SAM" id="Phobius"/>
    </source>
</evidence>
<evidence type="ECO:0000256" key="5">
    <source>
        <dbReference type="ARBA" id="ARBA00022741"/>
    </source>
</evidence>
<keyword evidence="3" id="KW-0285">Flavoprotein</keyword>
<dbReference type="RefSeq" id="WP_378611877.1">
    <property type="nucleotide sequence ID" value="NZ_JBHSAX010000007.1"/>
</dbReference>
<feature type="transmembrane region" description="Helical" evidence="13">
    <location>
        <begin position="380"/>
        <end position="402"/>
    </location>
</feature>
<evidence type="ECO:0000256" key="9">
    <source>
        <dbReference type="ARBA" id="ARBA00023136"/>
    </source>
</evidence>
<evidence type="ECO:0000313" key="18">
    <source>
        <dbReference type="Proteomes" id="UP001595696"/>
    </source>
</evidence>
<keyword evidence="6" id="KW-0274">FAD</keyword>
<dbReference type="InterPro" id="IPR003439">
    <property type="entry name" value="ABC_transporter-like_ATP-bd"/>
</dbReference>
<evidence type="ECO:0000259" key="14">
    <source>
        <dbReference type="PROSITE" id="PS50893"/>
    </source>
</evidence>
<feature type="transmembrane region" description="Helical" evidence="13">
    <location>
        <begin position="340"/>
        <end position="360"/>
    </location>
</feature>
<feature type="transmembrane region" description="Helical" evidence="13">
    <location>
        <begin position="480"/>
        <end position="500"/>
    </location>
</feature>
<dbReference type="PROSITE" id="PS50929">
    <property type="entry name" value="ABC_TM1F"/>
    <property type="match status" value="1"/>
</dbReference>
<dbReference type="InterPro" id="IPR027417">
    <property type="entry name" value="P-loop_NTPase"/>
</dbReference>
<dbReference type="SUPFAM" id="SSF90123">
    <property type="entry name" value="ABC transporter transmembrane region"/>
    <property type="match status" value="1"/>
</dbReference>
<dbReference type="InterPro" id="IPR017938">
    <property type="entry name" value="Riboflavin_synthase-like_b-brl"/>
</dbReference>
<organism evidence="17 18">
    <name type="scientific">Nocardia jiangsuensis</name>
    <dbReference type="NCBI Taxonomy" id="1691563"/>
    <lineage>
        <taxon>Bacteria</taxon>
        <taxon>Bacillati</taxon>
        <taxon>Actinomycetota</taxon>
        <taxon>Actinomycetes</taxon>
        <taxon>Mycobacteriales</taxon>
        <taxon>Nocardiaceae</taxon>
        <taxon>Nocardia</taxon>
    </lineage>
</organism>
<feature type="domain" description="FAD-binding FR-type" evidence="16">
    <location>
        <begin position="16"/>
        <end position="125"/>
    </location>
</feature>
<evidence type="ECO:0000256" key="6">
    <source>
        <dbReference type="ARBA" id="ARBA00022827"/>
    </source>
</evidence>
<dbReference type="EMBL" id="JBHSAX010000007">
    <property type="protein sequence ID" value="MFC3961866.1"/>
    <property type="molecule type" value="Genomic_DNA"/>
</dbReference>
<dbReference type="PANTHER" id="PTHR24221:SF590">
    <property type="entry name" value="COMPONENT LINKED WITH THE ASSEMBLY OF CYTOCHROME' TRANSPORT TRANSMEMBRANE ATP-BINDING PROTEIN ABC TRANSPORTER CYDD-RELATED"/>
    <property type="match status" value="1"/>
</dbReference>
<dbReference type="SUPFAM" id="SSF63380">
    <property type="entry name" value="Riboflavin synthase domain-like"/>
    <property type="match status" value="1"/>
</dbReference>
<evidence type="ECO:0000259" key="15">
    <source>
        <dbReference type="PROSITE" id="PS50929"/>
    </source>
</evidence>
<evidence type="ECO:0000313" key="17">
    <source>
        <dbReference type="EMBL" id="MFC3961866.1"/>
    </source>
</evidence>
<proteinExistence type="predicted"/>
<dbReference type="Pfam" id="PF00664">
    <property type="entry name" value="ABC_membrane"/>
    <property type="match status" value="1"/>
</dbReference>
<keyword evidence="7 17" id="KW-0067">ATP-binding</keyword>
<dbReference type="PROSITE" id="PS51384">
    <property type="entry name" value="FAD_FR"/>
    <property type="match status" value="1"/>
</dbReference>
<dbReference type="SMART" id="SM00382">
    <property type="entry name" value="AAA"/>
    <property type="match status" value="1"/>
</dbReference>
<sequence length="897" mass="95832">MARRGFQGAVLRGFGVVYHTATVLGTEQTTPRLLRVWLTAPTLFAEISVEPTAWLRFWFPDPEGSESEFQRGYTIAEAEPETGRFAVDFVLHEPAGPASAWAMKVTGGETIEVTSFGSKNFTVGDDLPAGYLLVGDSASIPAINTILAAVPPQVAVEVYLELHHDDDLLIPLTPHPLARVHWVPRSSESALAEALETRDWANWYCWAGPESASLKHVRTRLKEFGFPKTDIYAQAYWVHGRAMGKERDAAERDAERAGAASAAGAAPPTVRTTAAGAAGTDVADAAATPTAVTAANGGNAAASTAAVPGTVSGAAAAPPTPGRWRSQAGTRLFAEIRPKLIVAGVLQVVLTLLQLAPYVLLVELARNLLAGSDSGTLWSLGLWALALFGAGTLLESALQLWLHAVDARFGRDLRARLLGTLARLPLGWFTARSSGQVSKLVTGSTLSLHYLVTHAVTDAVAAVVAPLAVLGYLFWVDWRLGLILLIPVLGAVLTMLTMMAQSGPKIVQSQRWAERMNAEATSYLDGQPVIRVFGGAAASPFRRSLDGYIAFLDGWQRPFVGKKSLMDLITRPVTFLWLIAVAGTALITTDRLDPVDLLPFLFLGTTFGSRLLSIGYGLSGLREGRLAARDIQITLDEPALEVRAGGAERREPAGRVVFDDVTFGYRAGVPVVENVSLTLEPGTVTALVGPSGAGKSTLAALLARFHDLDSGEIRVGGRDIAGLTPDELYTRVGFVFQDAQLVHGTVRENIALAAPDADAAAVEQAARDAQLHDRILRLPQGYDTVLGADTALSGGERQRLTIARALLADTPVLILDEATAFADPESEYLVQRALDRLAAGRTVLVIAHRLRTVTEADRIVVLDGGRIAESGTHPELLASDGRYARLWNAAETKEFAR</sequence>
<evidence type="ECO:0000256" key="12">
    <source>
        <dbReference type="SAM" id="MobiDB-lite"/>
    </source>
</evidence>
<dbReference type="InterPro" id="IPR036640">
    <property type="entry name" value="ABC1_TM_sf"/>
</dbReference>
<feature type="domain" description="ABC transporter" evidence="14">
    <location>
        <begin position="656"/>
        <end position="889"/>
    </location>
</feature>
<comment type="subcellular location">
    <subcellularLocation>
        <location evidence="2">Cell membrane</location>
        <topology evidence="2">Multi-pass membrane protein</topology>
    </subcellularLocation>
</comment>
<feature type="transmembrane region" description="Helical" evidence="13">
    <location>
        <begin position="448"/>
        <end position="474"/>
    </location>
</feature>
<dbReference type="PROSITE" id="PS50893">
    <property type="entry name" value="ABC_TRANSPORTER_2"/>
    <property type="match status" value="1"/>
</dbReference>
<dbReference type="Gene3D" id="3.40.50.80">
    <property type="entry name" value="Nucleotide-binding domain of ferredoxin-NADP reductase (FNR) module"/>
    <property type="match status" value="1"/>
</dbReference>
<comment type="caution">
    <text evidence="17">The sequence shown here is derived from an EMBL/GenBank/DDBJ whole genome shotgun (WGS) entry which is preliminary data.</text>
</comment>
<evidence type="ECO:0000256" key="4">
    <source>
        <dbReference type="ARBA" id="ARBA00022692"/>
    </source>
</evidence>
<dbReference type="Gene3D" id="1.20.1560.10">
    <property type="entry name" value="ABC transporter type 1, transmembrane domain"/>
    <property type="match status" value="1"/>
</dbReference>
<accession>A0ABV8DQF4</accession>
<dbReference type="PROSITE" id="PS00211">
    <property type="entry name" value="ABC_TRANSPORTER_1"/>
    <property type="match status" value="1"/>
</dbReference>
<protein>
    <recommendedName>
        <fullName evidence="11">Mycobactin import ATP-binding/permease protein IrtA</fullName>
    </recommendedName>
</protein>
<dbReference type="GO" id="GO:0005524">
    <property type="term" value="F:ATP binding"/>
    <property type="evidence" value="ECO:0007669"/>
    <property type="project" value="UniProtKB-KW"/>
</dbReference>
<evidence type="ECO:0000256" key="2">
    <source>
        <dbReference type="ARBA" id="ARBA00004651"/>
    </source>
</evidence>
<keyword evidence="5" id="KW-0547">Nucleotide-binding</keyword>
<dbReference type="InterPro" id="IPR013113">
    <property type="entry name" value="SIP_FAD-bd"/>
</dbReference>
<dbReference type="InterPro" id="IPR017927">
    <property type="entry name" value="FAD-bd_FR_type"/>
</dbReference>
<dbReference type="InterPro" id="IPR039421">
    <property type="entry name" value="Type_1_exporter"/>
</dbReference>
<dbReference type="Pfam" id="PF00005">
    <property type="entry name" value="ABC_tran"/>
    <property type="match status" value="1"/>
</dbReference>
<evidence type="ECO:0000256" key="10">
    <source>
        <dbReference type="ARBA" id="ARBA00023467"/>
    </source>
</evidence>
<evidence type="ECO:0000256" key="8">
    <source>
        <dbReference type="ARBA" id="ARBA00022989"/>
    </source>
</evidence>